<keyword evidence="1" id="KW-0732">Signal</keyword>
<name>A0A5C5XZX2_9PLAN</name>
<dbReference type="EMBL" id="SJPL01000001">
    <property type="protein sequence ID" value="TWT68099.1"/>
    <property type="molecule type" value="Genomic_DNA"/>
</dbReference>
<feature type="signal peptide" evidence="1">
    <location>
        <begin position="1"/>
        <end position="17"/>
    </location>
</feature>
<organism evidence="2 3">
    <name type="scientific">Crateriforma conspicua</name>
    <dbReference type="NCBI Taxonomy" id="2527996"/>
    <lineage>
        <taxon>Bacteria</taxon>
        <taxon>Pseudomonadati</taxon>
        <taxon>Planctomycetota</taxon>
        <taxon>Planctomycetia</taxon>
        <taxon>Planctomycetales</taxon>
        <taxon>Planctomycetaceae</taxon>
        <taxon>Crateriforma</taxon>
    </lineage>
</organism>
<dbReference type="Proteomes" id="UP000317238">
    <property type="component" value="Unassembled WGS sequence"/>
</dbReference>
<comment type="caution">
    <text evidence="2">The sequence shown here is derived from an EMBL/GenBank/DDBJ whole genome shotgun (WGS) entry which is preliminary data.</text>
</comment>
<evidence type="ECO:0008006" key="4">
    <source>
        <dbReference type="Google" id="ProtNLM"/>
    </source>
</evidence>
<keyword evidence="3" id="KW-1185">Reference proteome</keyword>
<protein>
    <recommendedName>
        <fullName evidence="4">Outer membrane lipoprotein-sorting protein</fullName>
    </recommendedName>
</protein>
<feature type="chain" id="PRO_5023019944" description="Outer membrane lipoprotein-sorting protein" evidence="1">
    <location>
        <begin position="18"/>
        <end position="322"/>
    </location>
</feature>
<evidence type="ECO:0000313" key="2">
    <source>
        <dbReference type="EMBL" id="TWT68099.1"/>
    </source>
</evidence>
<gene>
    <name evidence="2" type="ORF">Pan14r_03370</name>
</gene>
<evidence type="ECO:0000313" key="3">
    <source>
        <dbReference type="Proteomes" id="UP000317238"/>
    </source>
</evidence>
<proteinExistence type="predicted"/>
<sequence precursor="true">MRMILLLSCFCALPASCDGQSAETLTSDESQTLASSLLAGLLGNNRAIENFDVSISHEHNSFGLNGVGAHMEARARLLRDGVEGKQLGVWLTRIDRRSDDEQIDTNQSVRALMASGQNNFFVALRGKVAEVGRETWQRMLPRFQWPSFESLSLRRFPDSNPGSAGGIEYWDAAIASGATLSAQHLQSGDIQVDHATPLETGGDILYRWVFSPQAMMPKSVVIRIRYVEDDNFFVSQRTVFQWQKIGAVYVPTQITRSERQKETDSSGKEWPYEVTDDFEFRWNTLNESIESFEFTKKALLELKPDEFVVQSATQGLAAPEEG</sequence>
<dbReference type="AlphaFoldDB" id="A0A5C5XZX2"/>
<reference evidence="2 3" key="1">
    <citation type="submission" date="2019-02" db="EMBL/GenBank/DDBJ databases">
        <title>Deep-cultivation of Planctomycetes and their phenomic and genomic characterization uncovers novel biology.</title>
        <authorList>
            <person name="Wiegand S."/>
            <person name="Jogler M."/>
            <person name="Boedeker C."/>
            <person name="Pinto D."/>
            <person name="Vollmers J."/>
            <person name="Rivas-Marin E."/>
            <person name="Kohn T."/>
            <person name="Peeters S.H."/>
            <person name="Heuer A."/>
            <person name="Rast P."/>
            <person name="Oberbeckmann S."/>
            <person name="Bunk B."/>
            <person name="Jeske O."/>
            <person name="Meyerdierks A."/>
            <person name="Storesund J.E."/>
            <person name="Kallscheuer N."/>
            <person name="Luecker S."/>
            <person name="Lage O.M."/>
            <person name="Pohl T."/>
            <person name="Merkel B.J."/>
            <person name="Hornburger P."/>
            <person name="Mueller R.-W."/>
            <person name="Bruemmer F."/>
            <person name="Labrenz M."/>
            <person name="Spormann A.M."/>
            <person name="Op Den Camp H."/>
            <person name="Overmann J."/>
            <person name="Amann R."/>
            <person name="Jetten M.S.M."/>
            <person name="Mascher T."/>
            <person name="Medema M.H."/>
            <person name="Devos D.P."/>
            <person name="Kaster A.-K."/>
            <person name="Ovreas L."/>
            <person name="Rohde M."/>
            <person name="Galperin M.Y."/>
            <person name="Jogler C."/>
        </authorList>
    </citation>
    <scope>NUCLEOTIDE SEQUENCE [LARGE SCALE GENOMIC DNA]</scope>
    <source>
        <strain evidence="2 3">Pan14r</strain>
    </source>
</reference>
<accession>A0A5C5XZX2</accession>
<evidence type="ECO:0000256" key="1">
    <source>
        <dbReference type="SAM" id="SignalP"/>
    </source>
</evidence>